<evidence type="ECO:0000259" key="1">
    <source>
        <dbReference type="PROSITE" id="PS50181"/>
    </source>
</evidence>
<dbReference type="PANTHER" id="PTHR31672:SF13">
    <property type="entry name" value="F-BOX PROTEIN CPR30-LIKE"/>
    <property type="match status" value="1"/>
</dbReference>
<dbReference type="SMART" id="SM00256">
    <property type="entry name" value="FBOX"/>
    <property type="match status" value="1"/>
</dbReference>
<dbReference type="PROSITE" id="PS50181">
    <property type="entry name" value="FBOX"/>
    <property type="match status" value="1"/>
</dbReference>
<evidence type="ECO:0000313" key="2">
    <source>
        <dbReference type="EMBL" id="KAL1533733.1"/>
    </source>
</evidence>
<dbReference type="Pfam" id="PF00646">
    <property type="entry name" value="F-box"/>
    <property type="match status" value="1"/>
</dbReference>
<dbReference type="SUPFAM" id="SSF50965">
    <property type="entry name" value="Galactose oxidase, central domain"/>
    <property type="match status" value="1"/>
</dbReference>
<keyword evidence="3" id="KW-1185">Reference proteome</keyword>
<evidence type="ECO:0000313" key="3">
    <source>
        <dbReference type="Proteomes" id="UP001567538"/>
    </source>
</evidence>
<dbReference type="Pfam" id="PF08268">
    <property type="entry name" value="FBA_3"/>
    <property type="match status" value="1"/>
</dbReference>
<accession>A0ABD1FSQ3</accession>
<dbReference type="InterPro" id="IPR036047">
    <property type="entry name" value="F-box-like_dom_sf"/>
</dbReference>
<comment type="caution">
    <text evidence="2">The sequence shown here is derived from an EMBL/GenBank/DDBJ whole genome shotgun (WGS) entry which is preliminary data.</text>
</comment>
<dbReference type="InterPro" id="IPR013187">
    <property type="entry name" value="F-box-assoc_dom_typ3"/>
</dbReference>
<dbReference type="InterPro" id="IPR050796">
    <property type="entry name" value="SCF_F-box_component"/>
</dbReference>
<dbReference type="InterPro" id="IPR001810">
    <property type="entry name" value="F-box_dom"/>
</dbReference>
<dbReference type="CDD" id="cd22157">
    <property type="entry name" value="F-box_AtFBW1-like"/>
    <property type="match status" value="1"/>
</dbReference>
<protein>
    <submittedName>
        <fullName evidence="2">F-box protein-like protein</fullName>
    </submittedName>
</protein>
<gene>
    <name evidence="2" type="ORF">AAHA92_33581</name>
</gene>
<dbReference type="InterPro" id="IPR017451">
    <property type="entry name" value="F-box-assoc_interact_dom"/>
</dbReference>
<dbReference type="EMBL" id="JBEAFC010000014">
    <property type="protein sequence ID" value="KAL1533733.1"/>
    <property type="molecule type" value="Genomic_DNA"/>
</dbReference>
<dbReference type="Gene3D" id="1.20.1280.50">
    <property type="match status" value="1"/>
</dbReference>
<dbReference type="Proteomes" id="UP001567538">
    <property type="component" value="Unassembled WGS sequence"/>
</dbReference>
<dbReference type="SUPFAM" id="SSF81383">
    <property type="entry name" value="F-box domain"/>
    <property type="match status" value="1"/>
</dbReference>
<dbReference type="InterPro" id="IPR011043">
    <property type="entry name" value="Gal_Oxase/kelch_b-propeller"/>
</dbReference>
<dbReference type="NCBIfam" id="TIGR01640">
    <property type="entry name" value="F_box_assoc_1"/>
    <property type="match status" value="1"/>
</dbReference>
<reference evidence="2 3" key="1">
    <citation type="submission" date="2024-06" db="EMBL/GenBank/DDBJ databases">
        <title>A chromosome level genome sequence of Diviner's sage (Salvia divinorum).</title>
        <authorList>
            <person name="Ford S.A."/>
            <person name="Ro D.-K."/>
            <person name="Ness R.W."/>
            <person name="Phillips M.A."/>
        </authorList>
    </citation>
    <scope>NUCLEOTIDE SEQUENCE [LARGE SCALE GENOMIC DNA]</scope>
    <source>
        <strain evidence="2">SAF-2024a</strain>
        <tissue evidence="2">Leaf</tissue>
    </source>
</reference>
<proteinExistence type="predicted"/>
<organism evidence="2 3">
    <name type="scientific">Salvia divinorum</name>
    <name type="common">Maria pastora</name>
    <name type="synonym">Diviner's sage</name>
    <dbReference type="NCBI Taxonomy" id="28513"/>
    <lineage>
        <taxon>Eukaryota</taxon>
        <taxon>Viridiplantae</taxon>
        <taxon>Streptophyta</taxon>
        <taxon>Embryophyta</taxon>
        <taxon>Tracheophyta</taxon>
        <taxon>Spermatophyta</taxon>
        <taxon>Magnoliopsida</taxon>
        <taxon>eudicotyledons</taxon>
        <taxon>Gunneridae</taxon>
        <taxon>Pentapetalae</taxon>
        <taxon>asterids</taxon>
        <taxon>lamiids</taxon>
        <taxon>Lamiales</taxon>
        <taxon>Lamiaceae</taxon>
        <taxon>Nepetoideae</taxon>
        <taxon>Mentheae</taxon>
        <taxon>Salviinae</taxon>
        <taxon>Salvia</taxon>
        <taxon>Salvia subgen. Calosphace</taxon>
    </lineage>
</organism>
<name>A0ABD1FSQ3_SALDI</name>
<sequence>MEQDFFTNLPSELTTNILSRLPIRSVAISKCVCKPWFNLLDSHDFVKSHLSKIKTPPSLARLMPVATNSTQCTIFEFEDEDEADVESHALRFHPLTDFEIPLGNSISKCRAKPNNGLLLIYSSLERRIYICNPLTRQYIELCCPQEFISLHILSFGFGVSKLSGQYKVVYINTDSSSDSHCVYTLGTGTWRRVEPGPASGCSFCFHAYIVCNGNPHWTVYDSAQIFWICAFDLETECFSIFSAPAVDGLAEGGPAIHVKLNVLRGCLCLSYTLDNKVVIWLMKEYRVQESWTMEYQISIDIDCGFVYGHWNLMYVYPIKVFENGDVLMSLEEKCLIYYSNKTRTIRQVGKLTDGTSEDDGASALIYTPSLFSLKNFAVENVILF</sequence>
<feature type="domain" description="F-box" evidence="1">
    <location>
        <begin position="3"/>
        <end position="49"/>
    </location>
</feature>
<dbReference type="AlphaFoldDB" id="A0ABD1FSQ3"/>
<dbReference type="PANTHER" id="PTHR31672">
    <property type="entry name" value="BNACNNG10540D PROTEIN"/>
    <property type="match status" value="1"/>
</dbReference>